<dbReference type="AlphaFoldDB" id="A0A2I9CSS1"/>
<protein>
    <submittedName>
        <fullName evidence="1">Uncharacterized protein</fullName>
    </submittedName>
</protein>
<dbReference type="Proteomes" id="UP000236569">
    <property type="component" value="Unassembled WGS sequence"/>
</dbReference>
<name>A0A2I9CSS1_9DEIO</name>
<reference evidence="2" key="1">
    <citation type="submission" date="2018-01" db="EMBL/GenBank/DDBJ databases">
        <title>Draft Genome Sequence of the Radioresistant Bacterium Deinococcus aerius TR0125, Isolated from the Higher Atmosphere above Japan.</title>
        <authorList>
            <person name="Satoh K."/>
            <person name="Arai H."/>
            <person name="Sanzen T."/>
            <person name="Kawaguchi Y."/>
            <person name="Hayashi H."/>
            <person name="Yokobori S."/>
            <person name="Yamagishi A."/>
            <person name="Oono Y."/>
            <person name="Narumi I."/>
        </authorList>
    </citation>
    <scope>NUCLEOTIDE SEQUENCE [LARGE SCALE GENOMIC DNA]</scope>
    <source>
        <strain evidence="2">TR0125</strain>
    </source>
</reference>
<evidence type="ECO:0000313" key="2">
    <source>
        <dbReference type="Proteomes" id="UP000236569"/>
    </source>
</evidence>
<keyword evidence="2" id="KW-1185">Reference proteome</keyword>
<sequence length="75" mass="8496">MARLTRAGRVAYVLAWERLSFMEYGKLPLSKVWKGELLPCILLGLIRTDAERWGVWTEQVPTCRVFTTASPTAPS</sequence>
<accession>A0A2I9CSS1</accession>
<evidence type="ECO:0000313" key="1">
    <source>
        <dbReference type="EMBL" id="GBF04734.1"/>
    </source>
</evidence>
<gene>
    <name evidence="1" type="ORF">DAERI_020331</name>
</gene>
<dbReference type="EMBL" id="BFAG01000002">
    <property type="protein sequence ID" value="GBF04734.1"/>
    <property type="molecule type" value="Genomic_DNA"/>
</dbReference>
<organism evidence="1 2">
    <name type="scientific">Deinococcus aerius</name>
    <dbReference type="NCBI Taxonomy" id="200253"/>
    <lineage>
        <taxon>Bacteria</taxon>
        <taxon>Thermotogati</taxon>
        <taxon>Deinococcota</taxon>
        <taxon>Deinococci</taxon>
        <taxon>Deinococcales</taxon>
        <taxon>Deinococcaceae</taxon>
        <taxon>Deinococcus</taxon>
    </lineage>
</organism>
<comment type="caution">
    <text evidence="1">The sequence shown here is derived from an EMBL/GenBank/DDBJ whole genome shotgun (WGS) entry which is preliminary data.</text>
</comment>
<proteinExistence type="predicted"/>